<dbReference type="Gene3D" id="1.10.287.630">
    <property type="entry name" value="Helix hairpin bin"/>
    <property type="match status" value="1"/>
</dbReference>
<dbReference type="GO" id="GO:0035725">
    <property type="term" value="P:sodium ion transmembrane transport"/>
    <property type="evidence" value="ECO:0007669"/>
    <property type="project" value="TreeGrafter"/>
</dbReference>
<dbReference type="GO" id="GO:0005249">
    <property type="term" value="F:voltage-gated potassium channel activity"/>
    <property type="evidence" value="ECO:0007669"/>
    <property type="project" value="TreeGrafter"/>
</dbReference>
<dbReference type="Gene3D" id="2.60.120.10">
    <property type="entry name" value="Jelly Rolls"/>
    <property type="match status" value="1"/>
</dbReference>
<keyword evidence="4 9" id="KW-0812">Transmembrane</keyword>
<dbReference type="InterPro" id="IPR051413">
    <property type="entry name" value="K/Na_HCN_channel"/>
</dbReference>
<comment type="caution">
    <text evidence="11">The sequence shown here is derived from an EMBL/GenBank/DDBJ whole genome shotgun (WGS) entry which is preliminary data.</text>
</comment>
<evidence type="ECO:0000256" key="8">
    <source>
        <dbReference type="SAM" id="MobiDB-lite"/>
    </source>
</evidence>
<dbReference type="InterPro" id="IPR018488">
    <property type="entry name" value="cNMP-bd_CS"/>
</dbReference>
<feature type="transmembrane region" description="Helical" evidence="9">
    <location>
        <begin position="157"/>
        <end position="178"/>
    </location>
</feature>
<dbReference type="InterPro" id="IPR000595">
    <property type="entry name" value="cNMP-bd_dom"/>
</dbReference>
<evidence type="ECO:0000256" key="4">
    <source>
        <dbReference type="ARBA" id="ARBA00022692"/>
    </source>
</evidence>
<feature type="region of interest" description="Disordered" evidence="8">
    <location>
        <begin position="654"/>
        <end position="689"/>
    </location>
</feature>
<comment type="subcellular location">
    <subcellularLocation>
        <location evidence="1">Cell membrane</location>
        <topology evidence="1">Multi-pass membrane protein</topology>
    </subcellularLocation>
</comment>
<dbReference type="Proteomes" id="UP000186922">
    <property type="component" value="Unassembled WGS sequence"/>
</dbReference>
<keyword evidence="12" id="KW-1185">Reference proteome</keyword>
<name>A0A1D1UHU2_RAMVA</name>
<feature type="transmembrane region" description="Helical" evidence="9">
    <location>
        <begin position="224"/>
        <end position="249"/>
    </location>
</feature>
<feature type="transmembrane region" description="Helical" evidence="9">
    <location>
        <begin position="193"/>
        <end position="212"/>
    </location>
</feature>
<dbReference type="InterPro" id="IPR014710">
    <property type="entry name" value="RmlC-like_jellyroll"/>
</dbReference>
<sequence length="714" mass="81585">MSMRGSMTLPVPPRKPSDVLTNSVDMTYRQHFFAMFQPSADNKLAIKLFGSVAAVTKERERIASSKHWIIHPASNFRFYFDLFMLIVLLANLMILPVSISFFNDDFSIPWIVFNCFSDTIFFIDLVCNFRTGIINPENSADVVLDPREIARRYVRTWFFVDLISSIPFDYFVLVISIWDDDFAKSQIVHAGRALRILRMAKLLSLIKLLRLSRLVRYVSQFQEIYFLNIAGVFMRIFNFMCLMMLMAHWSGCIQFLVPMLQGFPRDSWVVINELEHAAWFEQYTWSFFKAISHQLSIGYGRYPPQSISDSWLTVLSMLTGAFTYALFIGHASNLIHSLDASRRQYREKWKQVEEYMAYRKLPRPLRVKIGDFYEHRFQGKIFDEEAILGELNDPIRELIINYNCRDLVSSVPFFSHADPNFVTAIITKLKYEFFLPDDIIVREGTLGNKMYFIQEGLVEIYMEAKEPGGQSKIITCLSDGSYFGEICLLTRTKRVASVRAQSCCSLFSLQSDHFNSVLNEYPLMRQALESVAAERLNKIGKDSTIIQRTSSSSQLQTVADLTNTDYMIRPATPFIVDSEEPFGYLRSTSGSPTLIIPSNHWRRSSVVPPTPTIPDAPHVAQAKTNATPTFGLGPSNSQNGEPHETQALLRDGRSADLSSSLDTSRLHSSRPHTTLNAKPLSTNNNSTNDNFEDVIITLSDNRNTAQQVLLPKRR</sequence>
<evidence type="ECO:0000256" key="5">
    <source>
        <dbReference type="ARBA" id="ARBA00022989"/>
    </source>
</evidence>
<reference evidence="11 12" key="1">
    <citation type="journal article" date="2016" name="Nat. Commun.">
        <title>Extremotolerant tardigrade genome and improved radiotolerance of human cultured cells by tardigrade-unique protein.</title>
        <authorList>
            <person name="Hashimoto T."/>
            <person name="Horikawa D.D."/>
            <person name="Saito Y."/>
            <person name="Kuwahara H."/>
            <person name="Kozuka-Hata H."/>
            <person name="Shin-I T."/>
            <person name="Minakuchi Y."/>
            <person name="Ohishi K."/>
            <person name="Motoyama A."/>
            <person name="Aizu T."/>
            <person name="Enomoto A."/>
            <person name="Kondo K."/>
            <person name="Tanaka S."/>
            <person name="Hara Y."/>
            <person name="Koshikawa S."/>
            <person name="Sagara H."/>
            <person name="Miura T."/>
            <person name="Yokobori S."/>
            <person name="Miyagawa K."/>
            <person name="Suzuki Y."/>
            <person name="Kubo T."/>
            <person name="Oyama M."/>
            <person name="Kohara Y."/>
            <person name="Fujiyama A."/>
            <person name="Arakawa K."/>
            <person name="Katayama T."/>
            <person name="Toyoda A."/>
            <person name="Kunieda T."/>
        </authorList>
    </citation>
    <scope>NUCLEOTIDE SEQUENCE [LARGE SCALE GENOMIC DNA]</scope>
    <source>
        <strain evidence="11 12">YOKOZUNA-1</strain>
    </source>
</reference>
<evidence type="ECO:0000313" key="12">
    <source>
        <dbReference type="Proteomes" id="UP000186922"/>
    </source>
</evidence>
<evidence type="ECO:0000256" key="6">
    <source>
        <dbReference type="ARBA" id="ARBA00023065"/>
    </source>
</evidence>
<keyword evidence="2" id="KW-0813">Transport</keyword>
<evidence type="ECO:0000313" key="11">
    <source>
        <dbReference type="EMBL" id="GAU89031.1"/>
    </source>
</evidence>
<dbReference type="SMART" id="SM00100">
    <property type="entry name" value="cNMP"/>
    <property type="match status" value="1"/>
</dbReference>
<evidence type="ECO:0000256" key="2">
    <source>
        <dbReference type="ARBA" id="ARBA00022448"/>
    </source>
</evidence>
<organism evidence="11 12">
    <name type="scientific">Ramazzottius varieornatus</name>
    <name type="common">Water bear</name>
    <name type="synonym">Tardigrade</name>
    <dbReference type="NCBI Taxonomy" id="947166"/>
    <lineage>
        <taxon>Eukaryota</taxon>
        <taxon>Metazoa</taxon>
        <taxon>Ecdysozoa</taxon>
        <taxon>Tardigrada</taxon>
        <taxon>Eutardigrada</taxon>
        <taxon>Parachela</taxon>
        <taxon>Hypsibioidea</taxon>
        <taxon>Ramazzottiidae</taxon>
        <taxon>Ramazzottius</taxon>
    </lineage>
</organism>
<dbReference type="Gene3D" id="1.10.287.70">
    <property type="match status" value="1"/>
</dbReference>
<dbReference type="GO" id="GO:0003254">
    <property type="term" value="P:regulation of membrane depolarization"/>
    <property type="evidence" value="ECO:0007669"/>
    <property type="project" value="TreeGrafter"/>
</dbReference>
<dbReference type="PROSITE" id="PS00888">
    <property type="entry name" value="CNMP_BINDING_1"/>
    <property type="match status" value="1"/>
</dbReference>
<dbReference type="STRING" id="947166.A0A1D1UHU2"/>
<dbReference type="OrthoDB" id="421226at2759"/>
<evidence type="ECO:0000259" key="10">
    <source>
        <dbReference type="PROSITE" id="PS50042"/>
    </source>
</evidence>
<evidence type="ECO:0000256" key="3">
    <source>
        <dbReference type="ARBA" id="ARBA00022475"/>
    </source>
</evidence>
<evidence type="ECO:0000256" key="1">
    <source>
        <dbReference type="ARBA" id="ARBA00004651"/>
    </source>
</evidence>
<gene>
    <name evidence="11" type="primary">RvY_01629-1</name>
    <name evidence="11" type="synonym">RvY_01629.1</name>
    <name evidence="11" type="ORF">RvY_01629</name>
</gene>
<evidence type="ECO:0000256" key="9">
    <source>
        <dbReference type="SAM" id="Phobius"/>
    </source>
</evidence>
<dbReference type="InterPro" id="IPR005821">
    <property type="entry name" value="Ion_trans_dom"/>
</dbReference>
<feature type="compositionally biased region" description="Polar residues" evidence="8">
    <location>
        <begin position="625"/>
        <end position="640"/>
    </location>
</feature>
<dbReference type="InterPro" id="IPR018490">
    <property type="entry name" value="cNMP-bd_dom_sf"/>
</dbReference>
<dbReference type="SUPFAM" id="SSF81324">
    <property type="entry name" value="Voltage-gated potassium channels"/>
    <property type="match status" value="1"/>
</dbReference>
<keyword evidence="6" id="KW-0406">Ion transport</keyword>
<protein>
    <recommendedName>
        <fullName evidence="10">Cyclic nucleotide-binding domain-containing protein</fullName>
    </recommendedName>
</protein>
<dbReference type="Pfam" id="PF00027">
    <property type="entry name" value="cNMP_binding"/>
    <property type="match status" value="1"/>
</dbReference>
<accession>A0A1D1UHU2</accession>
<dbReference type="PANTHER" id="PTHR45689:SF5">
    <property type="entry name" value="I[[H]] CHANNEL, ISOFORM E"/>
    <property type="match status" value="1"/>
</dbReference>
<dbReference type="PROSITE" id="PS50042">
    <property type="entry name" value="CNMP_BINDING_3"/>
    <property type="match status" value="1"/>
</dbReference>
<dbReference type="Pfam" id="PF08412">
    <property type="entry name" value="Ion_trans_N"/>
    <property type="match status" value="1"/>
</dbReference>
<dbReference type="EMBL" id="BDGG01000001">
    <property type="protein sequence ID" value="GAU89031.1"/>
    <property type="molecule type" value="Genomic_DNA"/>
</dbReference>
<dbReference type="Pfam" id="PF00520">
    <property type="entry name" value="Ion_trans"/>
    <property type="match status" value="1"/>
</dbReference>
<keyword evidence="5 9" id="KW-1133">Transmembrane helix</keyword>
<dbReference type="CDD" id="cd00038">
    <property type="entry name" value="CAP_ED"/>
    <property type="match status" value="1"/>
</dbReference>
<keyword evidence="7 9" id="KW-0472">Membrane</keyword>
<dbReference type="PANTHER" id="PTHR45689">
    <property type="entry name" value="I[[H]] CHANNEL, ISOFORM E"/>
    <property type="match status" value="1"/>
</dbReference>
<feature type="domain" description="Cyclic nucleotide-binding" evidence="10">
    <location>
        <begin position="413"/>
        <end position="535"/>
    </location>
</feature>
<keyword evidence="3" id="KW-1003">Cell membrane</keyword>
<evidence type="ECO:0000256" key="7">
    <source>
        <dbReference type="ARBA" id="ARBA00023136"/>
    </source>
</evidence>
<proteinExistence type="predicted"/>
<dbReference type="InterPro" id="IPR013621">
    <property type="entry name" value="Ion_trans_N"/>
</dbReference>
<feature type="region of interest" description="Disordered" evidence="8">
    <location>
        <begin position="625"/>
        <end position="644"/>
    </location>
</feature>
<dbReference type="AlphaFoldDB" id="A0A1D1UHU2"/>
<feature type="compositionally biased region" description="Polar residues" evidence="8">
    <location>
        <begin position="671"/>
        <end position="689"/>
    </location>
</feature>
<dbReference type="GO" id="GO:0098855">
    <property type="term" value="C:HCN channel complex"/>
    <property type="evidence" value="ECO:0007669"/>
    <property type="project" value="TreeGrafter"/>
</dbReference>
<dbReference type="SUPFAM" id="SSF51206">
    <property type="entry name" value="cAMP-binding domain-like"/>
    <property type="match status" value="1"/>
</dbReference>
<feature type="transmembrane region" description="Helical" evidence="9">
    <location>
        <begin position="78"/>
        <end position="102"/>
    </location>
</feature>
<feature type="transmembrane region" description="Helical" evidence="9">
    <location>
        <begin position="108"/>
        <end position="127"/>
    </location>
</feature>